<dbReference type="Pfam" id="PF07793">
    <property type="entry name" value="DUF1631"/>
    <property type="match status" value="1"/>
</dbReference>
<evidence type="ECO:0000313" key="2">
    <source>
        <dbReference type="Proteomes" id="UP001365405"/>
    </source>
</evidence>
<accession>A0ABU9CC78</accession>
<name>A0ABU9CC78_9BURK</name>
<comment type="caution">
    <text evidence="1">The sequence shown here is derived from an EMBL/GenBank/DDBJ whole genome shotgun (WGS) entry which is preliminary data.</text>
</comment>
<organism evidence="1 2">
    <name type="scientific">Pseudaquabacterium inlustre</name>
    <dbReference type="NCBI Taxonomy" id="2984192"/>
    <lineage>
        <taxon>Bacteria</taxon>
        <taxon>Pseudomonadati</taxon>
        <taxon>Pseudomonadota</taxon>
        <taxon>Betaproteobacteria</taxon>
        <taxon>Burkholderiales</taxon>
        <taxon>Sphaerotilaceae</taxon>
        <taxon>Pseudaquabacterium</taxon>
    </lineage>
</organism>
<gene>
    <name evidence="1" type="ORF">AACH10_04450</name>
</gene>
<dbReference type="EMBL" id="JBBUTH010000001">
    <property type="protein sequence ID" value="MEK8049481.1"/>
    <property type="molecule type" value="Genomic_DNA"/>
</dbReference>
<proteinExistence type="predicted"/>
<protein>
    <submittedName>
        <fullName evidence="1">DUF1631 family protein</fullName>
    </submittedName>
</protein>
<dbReference type="Proteomes" id="UP001365405">
    <property type="component" value="Unassembled WGS sequence"/>
</dbReference>
<dbReference type="RefSeq" id="WP_341409143.1">
    <property type="nucleotide sequence ID" value="NZ_JBBUTH010000001.1"/>
</dbReference>
<evidence type="ECO:0000313" key="1">
    <source>
        <dbReference type="EMBL" id="MEK8049481.1"/>
    </source>
</evidence>
<sequence length="507" mass="55104">MHAPATLSDFIDDELLRAPMSFDRVIDAVLERWRLRRPSNERLDSQADRVLQQHRGELVNAATRALRRGCEAAAPGARARPAGDLRELSLIGDDDVAVDIEIARCVEAIRVRAEAELRELTTYTSGLVGDHNVARDTNPFGPEAYTRALWEGVRTLPLSRQAHAAFLRESAHPLAEALRLAYGGATARLQEQGVEPATHRTIIYSSSAWGARLPRYRPPADLSALQVTLHDTGPAAPAVPSASPALPGAAPALPGAAGAPDLLAQLFDAVMQDPAMPADLPPLLRPLHALAARLAAQDRSLLVLHEHPLWRFIDRVVHQVAVAAPGERARMLGLARNLIDHLCAEASCDPARFAWGSERLLASQRHAFDQALAAAAPQVERLQRISRAEAGPTTVTMPLDVGSLDTVPAELLDIEPRPPAAAPLAGLQGAEPGSHWRLYLQGDWRTLQLLWGDEAAGLWLLREPATERPWALRASAVEHLARERLVQPLHMRSLVRRAASRMLGAGF</sequence>
<keyword evidence="2" id="KW-1185">Reference proteome</keyword>
<dbReference type="InterPro" id="IPR012434">
    <property type="entry name" value="DUF1631"/>
</dbReference>
<reference evidence="1 2" key="1">
    <citation type="submission" date="2024-04" db="EMBL/GenBank/DDBJ databases">
        <title>Novel species of the genus Ideonella isolated from streams.</title>
        <authorList>
            <person name="Lu H."/>
        </authorList>
    </citation>
    <scope>NUCLEOTIDE SEQUENCE [LARGE SCALE GENOMIC DNA]</scope>
    <source>
        <strain evidence="1 2">DXS22W</strain>
    </source>
</reference>